<keyword evidence="2" id="KW-1185">Reference proteome</keyword>
<evidence type="ECO:0000313" key="2">
    <source>
        <dbReference type="Proteomes" id="UP001454036"/>
    </source>
</evidence>
<evidence type="ECO:0000313" key="1">
    <source>
        <dbReference type="EMBL" id="GAA0141133.1"/>
    </source>
</evidence>
<organism evidence="1 2">
    <name type="scientific">Lithospermum erythrorhizon</name>
    <name type="common">Purple gromwell</name>
    <name type="synonym">Lithospermum officinale var. erythrorhizon</name>
    <dbReference type="NCBI Taxonomy" id="34254"/>
    <lineage>
        <taxon>Eukaryota</taxon>
        <taxon>Viridiplantae</taxon>
        <taxon>Streptophyta</taxon>
        <taxon>Embryophyta</taxon>
        <taxon>Tracheophyta</taxon>
        <taxon>Spermatophyta</taxon>
        <taxon>Magnoliopsida</taxon>
        <taxon>eudicotyledons</taxon>
        <taxon>Gunneridae</taxon>
        <taxon>Pentapetalae</taxon>
        <taxon>asterids</taxon>
        <taxon>lamiids</taxon>
        <taxon>Boraginales</taxon>
        <taxon>Boraginaceae</taxon>
        <taxon>Boraginoideae</taxon>
        <taxon>Lithospermeae</taxon>
        <taxon>Lithospermum</taxon>
    </lineage>
</organism>
<comment type="caution">
    <text evidence="1">The sequence shown here is derived from an EMBL/GenBank/DDBJ whole genome shotgun (WGS) entry which is preliminary data.</text>
</comment>
<reference evidence="1 2" key="1">
    <citation type="submission" date="2024-01" db="EMBL/GenBank/DDBJ databases">
        <title>The complete chloroplast genome sequence of Lithospermum erythrorhizon: insights into the phylogenetic relationship among Boraginaceae species and the maternal lineages of purple gromwells.</title>
        <authorList>
            <person name="Okada T."/>
            <person name="Watanabe K."/>
        </authorList>
    </citation>
    <scope>NUCLEOTIDE SEQUENCE [LARGE SCALE GENOMIC DNA]</scope>
</reference>
<protein>
    <submittedName>
        <fullName evidence="1">Uncharacterized protein</fullName>
    </submittedName>
</protein>
<accession>A0AAV3NQD2</accession>
<dbReference type="AlphaFoldDB" id="A0AAV3NQD2"/>
<dbReference type="Proteomes" id="UP001454036">
    <property type="component" value="Unassembled WGS sequence"/>
</dbReference>
<sequence>MTSAFRKMNKKMEDVFKKIGKRNEAVTIITSVLAEEVMTVGLADTAEQINRSPDPTLKVGQYTIGQSK</sequence>
<name>A0AAV3NQD2_LITER</name>
<gene>
    <name evidence="1" type="ORF">LIER_02348</name>
</gene>
<proteinExistence type="predicted"/>
<dbReference type="EMBL" id="BAABME010000252">
    <property type="protein sequence ID" value="GAA0141133.1"/>
    <property type="molecule type" value="Genomic_DNA"/>
</dbReference>